<dbReference type="CDD" id="cd08023">
    <property type="entry name" value="GH16_laminarinase_like"/>
    <property type="match status" value="1"/>
</dbReference>
<dbReference type="PROSITE" id="PS51257">
    <property type="entry name" value="PROKAR_LIPOPROTEIN"/>
    <property type="match status" value="1"/>
</dbReference>
<dbReference type="SUPFAM" id="SSF49899">
    <property type="entry name" value="Concanavalin A-like lectins/glucanases"/>
    <property type="match status" value="1"/>
</dbReference>
<evidence type="ECO:0000313" key="5">
    <source>
        <dbReference type="Proteomes" id="UP000001036"/>
    </source>
</evidence>
<keyword evidence="2" id="KW-0732">Signal</keyword>
<keyword evidence="5" id="KW-1185">Reference proteome</keyword>
<dbReference type="Gene3D" id="2.60.120.200">
    <property type="match status" value="1"/>
</dbReference>
<keyword evidence="4" id="KW-0378">Hydrolase</keyword>
<dbReference type="InterPro" id="IPR050546">
    <property type="entry name" value="Glycosyl_Hydrlase_16"/>
</dbReference>
<keyword evidence="4" id="KW-0326">Glycosidase</keyword>
<feature type="domain" description="GH16" evidence="3">
    <location>
        <begin position="20"/>
        <end position="312"/>
    </location>
</feature>
<dbReference type="GO" id="GO:0052861">
    <property type="term" value="F:endo-1,3(4)-beta-glucanase activity"/>
    <property type="evidence" value="ECO:0007669"/>
    <property type="project" value="UniProtKB-EC"/>
</dbReference>
<dbReference type="InterPro" id="IPR013320">
    <property type="entry name" value="ConA-like_dom_sf"/>
</dbReference>
<dbReference type="OrthoDB" id="9809583at2"/>
<dbReference type="EC" id="3.2.1.6" evidence="4"/>
<feature type="chain" id="PRO_5002796658" evidence="2">
    <location>
        <begin position="20"/>
        <end position="340"/>
    </location>
</feature>
<comment type="similarity">
    <text evidence="1">Belongs to the glycosyl hydrolase 16 family.</text>
</comment>
<dbReference type="PANTHER" id="PTHR10963">
    <property type="entry name" value="GLYCOSYL HYDROLASE-RELATED"/>
    <property type="match status" value="1"/>
</dbReference>
<evidence type="ECO:0000259" key="3">
    <source>
        <dbReference type="PROSITE" id="PS51762"/>
    </source>
</evidence>
<dbReference type="GO" id="GO:0005975">
    <property type="term" value="P:carbohydrate metabolic process"/>
    <property type="evidence" value="ECO:0007669"/>
    <property type="project" value="InterPro"/>
</dbReference>
<dbReference type="InterPro" id="IPR000757">
    <property type="entry name" value="Beta-glucanase-like"/>
</dbReference>
<dbReference type="STRING" id="498211.CJA_0224"/>
<dbReference type="PANTHER" id="PTHR10963:SF55">
    <property type="entry name" value="GLYCOSIDE HYDROLASE FAMILY 16 PROTEIN"/>
    <property type="match status" value="1"/>
</dbReference>
<dbReference type="Proteomes" id="UP000001036">
    <property type="component" value="Chromosome"/>
</dbReference>
<dbReference type="AlphaFoldDB" id="B3PGG9"/>
<dbReference type="PROSITE" id="PS51762">
    <property type="entry name" value="GH16_2"/>
    <property type="match status" value="1"/>
</dbReference>
<accession>B3PGG9</accession>
<dbReference type="HOGENOM" id="CLU_019533_0_1_6"/>
<reference evidence="4 5" key="1">
    <citation type="journal article" date="2008" name="J. Bacteriol.">
        <title>Insights into plant cell wall degradation from the genome sequence of the soil bacterium Cellvibrio japonicus.</title>
        <authorList>
            <person name="Deboy R.T."/>
            <person name="Mongodin E.F."/>
            <person name="Fouts D.E."/>
            <person name="Tailford L.E."/>
            <person name="Khouri H."/>
            <person name="Emerson J.B."/>
            <person name="Mohamoud Y."/>
            <person name="Watkins K."/>
            <person name="Henrissat B."/>
            <person name="Gilbert H.J."/>
            <person name="Nelson K.E."/>
        </authorList>
    </citation>
    <scope>NUCLEOTIDE SEQUENCE [LARGE SCALE GENOMIC DNA]</scope>
    <source>
        <strain evidence="4 5">Ueda107</strain>
    </source>
</reference>
<gene>
    <name evidence="4" type="primary">glu16B</name>
    <name evidence="4" type="ordered locus">CJA_0224</name>
</gene>
<dbReference type="Pfam" id="PF00722">
    <property type="entry name" value="Glyco_hydro_16"/>
    <property type="match status" value="1"/>
</dbReference>
<name>B3PGG9_CELJU</name>
<protein>
    <submittedName>
        <fullName evidence="4">Beta glucanase, putative, glu16B</fullName>
        <ecNumber evidence="4">3.2.1.6</ecNumber>
    </submittedName>
</protein>
<organism evidence="4 5">
    <name type="scientific">Cellvibrio japonicus (strain Ueda107)</name>
    <name type="common">Pseudomonas fluorescens subsp. cellulosa</name>
    <dbReference type="NCBI Taxonomy" id="498211"/>
    <lineage>
        <taxon>Bacteria</taxon>
        <taxon>Pseudomonadati</taxon>
        <taxon>Pseudomonadota</taxon>
        <taxon>Gammaproteobacteria</taxon>
        <taxon>Cellvibrionales</taxon>
        <taxon>Cellvibrionaceae</taxon>
        <taxon>Cellvibrio</taxon>
    </lineage>
</organism>
<dbReference type="KEGG" id="cja:CJA_0224"/>
<evidence type="ECO:0000256" key="1">
    <source>
        <dbReference type="ARBA" id="ARBA00006865"/>
    </source>
</evidence>
<dbReference type="CAZy" id="GH16">
    <property type="family name" value="Glycoside Hydrolase Family 16"/>
</dbReference>
<proteinExistence type="inferred from homology"/>
<sequence>MKSWARLSLLGCVATILGACHFSGKPSPAPDSTPEAHGWQLVWQDEFEGNQLDTRKWGHEKNCWGGGNNELQCYTDKQDNAFVRDGLLTIVARRETFRGPALNDDMAGYRADDTANERHYTSARLRTKHKGDWRYGRFEIRAKMPQGQGIWPAIWMLPSEWHYGSWPLSGEIDIFEAVNSNTEKFGNEVHGTLHYGELPPRNRYSGTGYTPPQPIWEQFHTYAIEWEEGEIRWYVDDVHFATQTSAGWYTYYQPDSNKPFVPGENAAPFDQKFHLMINLAVGGNWPGSPNAETTFPQQLQVDYVRVYQCTRHSQTGKGCASHVNPAITPLKGFPGSSIKD</sequence>
<dbReference type="RefSeq" id="WP_012485907.1">
    <property type="nucleotide sequence ID" value="NC_010995.1"/>
</dbReference>
<dbReference type="EMBL" id="CP000934">
    <property type="protein sequence ID" value="ACE84798.1"/>
    <property type="molecule type" value="Genomic_DNA"/>
</dbReference>
<evidence type="ECO:0000313" key="4">
    <source>
        <dbReference type="EMBL" id="ACE84798.1"/>
    </source>
</evidence>
<feature type="signal peptide" evidence="2">
    <location>
        <begin position="1"/>
        <end position="19"/>
    </location>
</feature>
<evidence type="ECO:0000256" key="2">
    <source>
        <dbReference type="SAM" id="SignalP"/>
    </source>
</evidence>
<dbReference type="eggNOG" id="COG2273">
    <property type="taxonomic scope" value="Bacteria"/>
</dbReference>